<dbReference type="AlphaFoldDB" id="A0A1X0A7I7"/>
<dbReference type="STRING" id="1927124.BST13_32375"/>
<sequence>MTVNGTGRIQRSETGRDLILERRFNATVEDVWASITESDRTARWFGSWTGQAGVGNTITVRLGFEDEIPESEMTIVACDPPHHLALTAVDEYGSWHLEARIRADGAGAVLVFTHHLGETDDASQAGPGWEYYLDNLVAAETGAGAPDFADYYPALAEYYRSAA</sequence>
<dbReference type="Pfam" id="PF08327">
    <property type="entry name" value="AHSA1"/>
    <property type="match status" value="1"/>
</dbReference>
<evidence type="ECO:0000313" key="3">
    <source>
        <dbReference type="EMBL" id="ORA26020.1"/>
    </source>
</evidence>
<gene>
    <name evidence="3" type="ORF">BST13_32375</name>
</gene>
<dbReference type="OrthoDB" id="8117292at2"/>
<evidence type="ECO:0000259" key="2">
    <source>
        <dbReference type="Pfam" id="PF08327"/>
    </source>
</evidence>
<evidence type="ECO:0000256" key="1">
    <source>
        <dbReference type="ARBA" id="ARBA00006817"/>
    </source>
</evidence>
<dbReference type="SUPFAM" id="SSF55961">
    <property type="entry name" value="Bet v1-like"/>
    <property type="match status" value="1"/>
</dbReference>
<dbReference type="InterPro" id="IPR013538">
    <property type="entry name" value="ASHA1/2-like_C"/>
</dbReference>
<keyword evidence="4" id="KW-1185">Reference proteome</keyword>
<comment type="similarity">
    <text evidence="1">Belongs to the AHA1 family.</text>
</comment>
<feature type="domain" description="Activator of Hsp90 ATPase homologue 1/2-like C-terminal" evidence="2">
    <location>
        <begin position="25"/>
        <end position="138"/>
    </location>
</feature>
<evidence type="ECO:0000313" key="4">
    <source>
        <dbReference type="Proteomes" id="UP000192448"/>
    </source>
</evidence>
<comment type="caution">
    <text evidence="3">The sequence shown here is derived from an EMBL/GenBank/DDBJ whole genome shotgun (WGS) entry which is preliminary data.</text>
</comment>
<dbReference type="CDD" id="cd08899">
    <property type="entry name" value="SRPBCC_CalC_Aha1-like_6"/>
    <property type="match status" value="1"/>
</dbReference>
<dbReference type="Gene3D" id="3.30.530.20">
    <property type="match status" value="1"/>
</dbReference>
<dbReference type="InterPro" id="IPR023393">
    <property type="entry name" value="START-like_dom_sf"/>
</dbReference>
<dbReference type="Proteomes" id="UP000192448">
    <property type="component" value="Unassembled WGS sequence"/>
</dbReference>
<protein>
    <submittedName>
        <fullName evidence="3">ATPase</fullName>
    </submittedName>
</protein>
<proteinExistence type="inferred from homology"/>
<dbReference type="EMBL" id="MVHF01000051">
    <property type="protein sequence ID" value="ORA26020.1"/>
    <property type="molecule type" value="Genomic_DNA"/>
</dbReference>
<organism evidence="3 4">
    <name type="scientific">Mycobacterium aquaticum</name>
    <dbReference type="NCBI Taxonomy" id="1927124"/>
    <lineage>
        <taxon>Bacteria</taxon>
        <taxon>Bacillati</taxon>
        <taxon>Actinomycetota</taxon>
        <taxon>Actinomycetes</taxon>
        <taxon>Mycobacteriales</taxon>
        <taxon>Mycobacteriaceae</taxon>
        <taxon>Mycobacterium</taxon>
    </lineage>
</organism>
<accession>A0A1X0A7I7</accession>
<name>A0A1X0A7I7_9MYCO</name>
<reference evidence="3 4" key="1">
    <citation type="submission" date="2017-02" db="EMBL/GenBank/DDBJ databases">
        <title>The new phylogeny of genus Mycobacterium.</title>
        <authorList>
            <person name="Tortoli E."/>
            <person name="Trovato A."/>
            <person name="Cirillo D.M."/>
        </authorList>
    </citation>
    <scope>NUCLEOTIDE SEQUENCE [LARGE SCALE GENOMIC DNA]</scope>
    <source>
        <strain evidence="3 4">RW6</strain>
    </source>
</reference>
<dbReference type="RefSeq" id="WP_083169454.1">
    <property type="nucleotide sequence ID" value="NZ_MVHF01000051.1"/>
</dbReference>